<evidence type="ECO:0000256" key="1">
    <source>
        <dbReference type="SAM" id="MobiDB-lite"/>
    </source>
</evidence>
<reference evidence="2 3" key="1">
    <citation type="submission" date="2010-02" db="EMBL/GenBank/DDBJ databases">
        <authorList>
            <person name="Weinstock G."/>
            <person name="Sodergren E."/>
            <person name="Clifton S."/>
            <person name="Fulton L."/>
            <person name="Fulton B."/>
            <person name="Courtney L."/>
            <person name="Fronick C."/>
            <person name="Harrison M."/>
            <person name="Strong C."/>
            <person name="Farmer C."/>
            <person name="Delahaunty K."/>
            <person name="Markovic C."/>
            <person name="Hall O."/>
            <person name="Minx P."/>
            <person name="Tomlinson C."/>
            <person name="Mitreva M."/>
            <person name="Nelson J."/>
            <person name="Hou S."/>
            <person name="Wollam A."/>
            <person name="Pepin K.H."/>
            <person name="Johnson M."/>
            <person name="Bhonagiri V."/>
            <person name="Zhang X."/>
            <person name="Suruliraj S."/>
            <person name="Warren W."/>
            <person name="Chinwalla A."/>
            <person name="Mardis E.R."/>
            <person name="Wilson R.K."/>
        </authorList>
    </citation>
    <scope>NUCLEOTIDE SEQUENCE [LARGE SCALE GENOMIC DNA]</scope>
    <source>
        <strain evidence="2 3">DSM 2876</strain>
    </source>
</reference>
<organism evidence="2 3">
    <name type="scientific">Eshraghiella crossota DSM 2876</name>
    <dbReference type="NCBI Taxonomy" id="511680"/>
    <lineage>
        <taxon>Bacteria</taxon>
        <taxon>Bacillati</taxon>
        <taxon>Bacillota</taxon>
        <taxon>Clostridia</taxon>
        <taxon>Lachnospirales</taxon>
        <taxon>Lachnospiraceae</taxon>
        <taxon>Eshraghiella</taxon>
    </lineage>
</organism>
<dbReference type="EMBL" id="ABWN01000020">
    <property type="protein sequence ID" value="EFF69178.1"/>
    <property type="molecule type" value="Genomic_DNA"/>
</dbReference>
<dbReference type="Proteomes" id="UP000006238">
    <property type="component" value="Unassembled WGS sequence"/>
</dbReference>
<comment type="caution">
    <text evidence="2">The sequence shown here is derived from an EMBL/GenBank/DDBJ whole genome shotgun (WGS) entry which is preliminary data.</text>
</comment>
<keyword evidence="3" id="KW-1185">Reference proteome</keyword>
<proteinExistence type="predicted"/>
<sequence>MEDFTMTTIGRTGTLESYLPEMENYLEHKCTKNISGKEKLKEKKSQIVKSKNKKSNEKFR</sequence>
<gene>
    <name evidence="2" type="ORF">BUTYVIB_00648</name>
</gene>
<dbReference type="AlphaFoldDB" id="D4RXU6"/>
<evidence type="ECO:0000313" key="3">
    <source>
        <dbReference type="Proteomes" id="UP000006238"/>
    </source>
</evidence>
<dbReference type="HOGENOM" id="CLU_2932512_0_0_9"/>
<accession>D4RXU6</accession>
<name>D4RXU6_9FIRM</name>
<protein>
    <submittedName>
        <fullName evidence="2">Uncharacterized protein</fullName>
    </submittedName>
</protein>
<evidence type="ECO:0000313" key="2">
    <source>
        <dbReference type="EMBL" id="EFF69178.1"/>
    </source>
</evidence>
<feature type="region of interest" description="Disordered" evidence="1">
    <location>
        <begin position="37"/>
        <end position="60"/>
    </location>
</feature>